<dbReference type="InterPro" id="IPR017853">
    <property type="entry name" value="GH"/>
</dbReference>
<dbReference type="InterPro" id="IPR006101">
    <property type="entry name" value="Glyco_hydro_2"/>
</dbReference>
<evidence type="ECO:0000259" key="5">
    <source>
        <dbReference type="Pfam" id="PF02836"/>
    </source>
</evidence>
<evidence type="ECO:0000259" key="7">
    <source>
        <dbReference type="Pfam" id="PF16355"/>
    </source>
</evidence>
<dbReference type="InterPro" id="IPR006102">
    <property type="entry name" value="Ig-like_GH2"/>
</dbReference>
<name>A0AAE3MH55_9BACT</name>
<dbReference type="Pfam" id="PF18565">
    <property type="entry name" value="Glyco_hydro2_C5"/>
    <property type="match status" value="1"/>
</dbReference>
<evidence type="ECO:0000259" key="6">
    <source>
        <dbReference type="Pfam" id="PF02837"/>
    </source>
</evidence>
<feature type="domain" description="Glycoside hydrolase family 2 catalytic" evidence="5">
    <location>
        <begin position="322"/>
        <end position="478"/>
    </location>
</feature>
<dbReference type="PROSITE" id="PS00608">
    <property type="entry name" value="GLYCOSYL_HYDROL_F2_2"/>
    <property type="match status" value="1"/>
</dbReference>
<evidence type="ECO:0000256" key="1">
    <source>
        <dbReference type="ARBA" id="ARBA00007401"/>
    </source>
</evidence>
<dbReference type="Pfam" id="PF16355">
    <property type="entry name" value="DUF4982"/>
    <property type="match status" value="1"/>
</dbReference>
<evidence type="ECO:0000313" key="10">
    <source>
        <dbReference type="Proteomes" id="UP001207408"/>
    </source>
</evidence>
<dbReference type="PRINTS" id="PR00132">
    <property type="entry name" value="GLHYDRLASE2"/>
</dbReference>
<evidence type="ECO:0000259" key="4">
    <source>
        <dbReference type="Pfam" id="PF00703"/>
    </source>
</evidence>
<feature type="domain" description="Glycoside hydrolase family 2 immunoglobulin-like beta-sandwich" evidence="4">
    <location>
        <begin position="209"/>
        <end position="313"/>
    </location>
</feature>
<dbReference type="EMBL" id="JAPDPI010000058">
    <property type="protein sequence ID" value="MCW3807748.1"/>
    <property type="molecule type" value="Genomic_DNA"/>
</dbReference>
<evidence type="ECO:0000313" key="9">
    <source>
        <dbReference type="EMBL" id="MCW3807748.1"/>
    </source>
</evidence>
<feature type="domain" description="Glycosyl hydrolases family 2 sugar binding" evidence="6">
    <location>
        <begin position="104"/>
        <end position="196"/>
    </location>
</feature>
<dbReference type="SUPFAM" id="SSF51445">
    <property type="entry name" value="(Trans)glycosidases"/>
    <property type="match status" value="1"/>
</dbReference>
<dbReference type="SUPFAM" id="SSF49785">
    <property type="entry name" value="Galactose-binding domain-like"/>
    <property type="match status" value="1"/>
</dbReference>
<dbReference type="RefSeq" id="WP_301202201.1">
    <property type="nucleotide sequence ID" value="NZ_JAPDPI010000058.1"/>
</dbReference>
<dbReference type="SUPFAM" id="SSF49373">
    <property type="entry name" value="Invasin/intimin cell-adhesion fragments"/>
    <property type="match status" value="1"/>
</dbReference>
<proteinExistence type="inferred from homology"/>
<dbReference type="InterPro" id="IPR032311">
    <property type="entry name" value="DUF4982"/>
</dbReference>
<dbReference type="InterPro" id="IPR006103">
    <property type="entry name" value="Glyco_hydro_2_cat"/>
</dbReference>
<accession>A0AAE3MH55</accession>
<feature type="domain" description="Glycoside hydrolase family 2" evidence="8">
    <location>
        <begin position="715"/>
        <end position="815"/>
    </location>
</feature>
<dbReference type="Pfam" id="PF02837">
    <property type="entry name" value="Glyco_hydro_2_N"/>
    <property type="match status" value="1"/>
</dbReference>
<dbReference type="Gene3D" id="2.60.120.260">
    <property type="entry name" value="Galactose-binding domain-like"/>
    <property type="match status" value="1"/>
</dbReference>
<dbReference type="InterPro" id="IPR040605">
    <property type="entry name" value="Glyco_hydro2_dom5"/>
</dbReference>
<dbReference type="InterPro" id="IPR023232">
    <property type="entry name" value="Glyco_hydro_2_AS"/>
</dbReference>
<dbReference type="Proteomes" id="UP001207408">
    <property type="component" value="Unassembled WGS sequence"/>
</dbReference>
<dbReference type="PANTHER" id="PTHR42732:SF1">
    <property type="entry name" value="BETA-MANNOSIDASE"/>
    <property type="match status" value="1"/>
</dbReference>
<comment type="similarity">
    <text evidence="1">Belongs to the glycosyl hydrolase 2 family.</text>
</comment>
<dbReference type="InterPro" id="IPR008964">
    <property type="entry name" value="Invasin/intimin_cell_adhesion"/>
</dbReference>
<dbReference type="InterPro" id="IPR051913">
    <property type="entry name" value="GH2_Domain-Containing"/>
</dbReference>
<keyword evidence="3" id="KW-0326">Glycosidase</keyword>
<dbReference type="SUPFAM" id="SSF49303">
    <property type="entry name" value="beta-Galactosidase/glucuronidase domain"/>
    <property type="match status" value="1"/>
</dbReference>
<dbReference type="Pfam" id="PF02836">
    <property type="entry name" value="Glyco_hydro_2_C"/>
    <property type="match status" value="1"/>
</dbReference>
<dbReference type="Gene3D" id="2.60.40.10">
    <property type="entry name" value="Immunoglobulins"/>
    <property type="match status" value="3"/>
</dbReference>
<dbReference type="AlphaFoldDB" id="A0AAE3MH55"/>
<sequence>MKRVTYITLLVFVVSFSSGRAKSTEDNQKGKDQSVNHSRQILTDSRQLFDNDWKFKLGHFPNAGAKRFSDEKTWREVDLPHDWSIEGLIKQENSTGYDGGFFPAGEGWYRKTFHVPSDWGSKRVSIYFEGVYMNSKVYVNGNLLGTHPYGYTSFRYDLTPYLYFGKRNTIAVYVNNSEQENCRWYSGSGIYRHVWLELKNRVHIDQWGVSITTPEVSQKAAKIQVKSLIKNETDTIQLITVLTKIVDKNKINVSTGQLNLQIEAQSQREVVQNFTVKKPCLWTPDTPNLYNAEVDVLMGDEVIDQTDNKFGIRSIKYSVENGFELNGTKLLLNGGCVHHDNGCLGAKAYDRAEVRKVELLKGAGFNAVRTSHNPPSEAFLNACDSLGLLVLEEAFDGWKNPKTPYDYSMYFDDWAQQDLESMVLRDKNHPSVIMWSIGNEVFETIWLDPGSVERIEKLANIVRQLDPSRPVTCAITTWGKEWNLFDSSFKPLDIGGYNYQLHNAISDHKRVPERIILGTESYPKEAFKMWNLVKNNNYIIGDFVWTAMDYLGESGIGRYYYYPQEKGGEHGAKNSFPFHGGYSGDIDMTGWRKPISHYRNILYNDTEKLYMAVREPNPIDGEIRLTDWAVWPAWESWTWPRHEGDSLEVDVYSKCTGVQLYLNNKLIGERKMSLDNEYKTTFTVPYSPGELKAIGIDGEKHYEQVLQTSGEATSIRLTADRSTILANNQDLSFVRVEVTDKFGNIQPNANNQLTFNVEGPGIIAGTDNANLRDVTPYFSETRKVWHGKALVVIKSTGNPGQIILKASSPGLQDVSLIINSQ</sequence>
<comment type="caution">
    <text evidence="9">The sequence shown here is derived from an EMBL/GenBank/DDBJ whole genome shotgun (WGS) entry which is preliminary data.</text>
</comment>
<dbReference type="Gene3D" id="3.20.20.80">
    <property type="entry name" value="Glycosidases"/>
    <property type="match status" value="1"/>
</dbReference>
<organism evidence="9 10">
    <name type="scientific">Plebeiibacterium marinum</name>
    <dbReference type="NCBI Taxonomy" id="2992111"/>
    <lineage>
        <taxon>Bacteria</taxon>
        <taxon>Pseudomonadati</taxon>
        <taxon>Bacteroidota</taxon>
        <taxon>Bacteroidia</taxon>
        <taxon>Marinilabiliales</taxon>
        <taxon>Marinilabiliaceae</taxon>
        <taxon>Plebeiibacterium</taxon>
    </lineage>
</organism>
<feature type="domain" description="DUF4982" evidence="7">
    <location>
        <begin position="644"/>
        <end position="699"/>
    </location>
</feature>
<reference evidence="9" key="1">
    <citation type="submission" date="2022-10" db="EMBL/GenBank/DDBJ databases">
        <authorList>
            <person name="Yu W.X."/>
        </authorList>
    </citation>
    <scope>NUCLEOTIDE SEQUENCE</scope>
    <source>
        <strain evidence="9">D04</strain>
    </source>
</reference>
<evidence type="ECO:0000259" key="8">
    <source>
        <dbReference type="Pfam" id="PF18565"/>
    </source>
</evidence>
<dbReference type="GO" id="GO:0004553">
    <property type="term" value="F:hydrolase activity, hydrolyzing O-glycosyl compounds"/>
    <property type="evidence" value="ECO:0007669"/>
    <property type="project" value="InterPro"/>
</dbReference>
<keyword evidence="2" id="KW-0378">Hydrolase</keyword>
<evidence type="ECO:0000256" key="3">
    <source>
        <dbReference type="ARBA" id="ARBA00023295"/>
    </source>
</evidence>
<dbReference type="InterPro" id="IPR013783">
    <property type="entry name" value="Ig-like_fold"/>
</dbReference>
<dbReference type="PANTHER" id="PTHR42732">
    <property type="entry name" value="BETA-GALACTOSIDASE"/>
    <property type="match status" value="1"/>
</dbReference>
<protein>
    <submittedName>
        <fullName evidence="9">DUF4982 domain-containing protein</fullName>
    </submittedName>
</protein>
<dbReference type="InterPro" id="IPR006104">
    <property type="entry name" value="Glyco_hydro_2_N"/>
</dbReference>
<dbReference type="GO" id="GO:0005975">
    <property type="term" value="P:carbohydrate metabolic process"/>
    <property type="evidence" value="ECO:0007669"/>
    <property type="project" value="InterPro"/>
</dbReference>
<dbReference type="InterPro" id="IPR036156">
    <property type="entry name" value="Beta-gal/glucu_dom_sf"/>
</dbReference>
<gene>
    <name evidence="9" type="ORF">OM074_19120</name>
</gene>
<evidence type="ECO:0000256" key="2">
    <source>
        <dbReference type="ARBA" id="ARBA00022801"/>
    </source>
</evidence>
<keyword evidence="10" id="KW-1185">Reference proteome</keyword>
<dbReference type="InterPro" id="IPR008979">
    <property type="entry name" value="Galactose-bd-like_sf"/>
</dbReference>
<dbReference type="Pfam" id="PF00703">
    <property type="entry name" value="Glyco_hydro_2"/>
    <property type="match status" value="1"/>
</dbReference>